<dbReference type="AlphaFoldDB" id="A0A9N9IQ42"/>
<name>A0A9N9IQ42_9GLOM</name>
<reference evidence="1" key="1">
    <citation type="submission" date="2021-06" db="EMBL/GenBank/DDBJ databases">
        <authorList>
            <person name="Kallberg Y."/>
            <person name="Tangrot J."/>
            <person name="Rosling A."/>
        </authorList>
    </citation>
    <scope>NUCLEOTIDE SEQUENCE</scope>
    <source>
        <strain evidence="1">FL966</strain>
    </source>
</reference>
<keyword evidence="2" id="KW-1185">Reference proteome</keyword>
<sequence length="196" mass="22254">MEDSTLSPNDTVSKISTPSEIGTEIVCNTYSTNDHWENITKDNKSIWRCCHCKIKTYSINTSRTHLKGHTLKCSTSSLSMTQSKVFQQISREEMDNFQKSDQKAEEISLVIMNILEKYSINEKIFALTTNNTTTNKANSTLAMFKRYLYLHPAIHDMCSKDQSMPSCLADEELVVLSSLCQLLKSFENAMLALSEE</sequence>
<dbReference type="OrthoDB" id="2447477at2759"/>
<gene>
    <name evidence="1" type="ORF">CPELLU_LOCUS14314</name>
</gene>
<comment type="caution">
    <text evidence="1">The sequence shown here is derived from an EMBL/GenBank/DDBJ whole genome shotgun (WGS) entry which is preliminary data.</text>
</comment>
<protein>
    <submittedName>
        <fullName evidence="1">7675_t:CDS:1</fullName>
    </submittedName>
</protein>
<dbReference type="Proteomes" id="UP000789759">
    <property type="component" value="Unassembled WGS sequence"/>
</dbReference>
<dbReference type="EMBL" id="CAJVQA010016770">
    <property type="protein sequence ID" value="CAG8744949.1"/>
    <property type="molecule type" value="Genomic_DNA"/>
</dbReference>
<evidence type="ECO:0000313" key="2">
    <source>
        <dbReference type="Proteomes" id="UP000789759"/>
    </source>
</evidence>
<evidence type="ECO:0000313" key="1">
    <source>
        <dbReference type="EMBL" id="CAG8744949.1"/>
    </source>
</evidence>
<proteinExistence type="predicted"/>
<accession>A0A9N9IQ42</accession>
<organism evidence="1 2">
    <name type="scientific">Cetraspora pellucida</name>
    <dbReference type="NCBI Taxonomy" id="1433469"/>
    <lineage>
        <taxon>Eukaryota</taxon>
        <taxon>Fungi</taxon>
        <taxon>Fungi incertae sedis</taxon>
        <taxon>Mucoromycota</taxon>
        <taxon>Glomeromycotina</taxon>
        <taxon>Glomeromycetes</taxon>
        <taxon>Diversisporales</taxon>
        <taxon>Gigasporaceae</taxon>
        <taxon>Cetraspora</taxon>
    </lineage>
</organism>